<dbReference type="AlphaFoldDB" id="A0A223E7N7"/>
<organism evidence="7 8">
    <name type="scientific">Aeribacillus pallidus</name>
    <dbReference type="NCBI Taxonomy" id="33936"/>
    <lineage>
        <taxon>Bacteria</taxon>
        <taxon>Bacillati</taxon>
        <taxon>Bacillota</taxon>
        <taxon>Bacilli</taxon>
        <taxon>Bacillales</taxon>
        <taxon>Bacillaceae</taxon>
        <taxon>Aeribacillus</taxon>
    </lineage>
</organism>
<gene>
    <name evidence="7" type="ORF">AP3564_14570</name>
</gene>
<dbReference type="KEGG" id="apak:AP3564_14570"/>
<evidence type="ECO:0000256" key="3">
    <source>
        <dbReference type="ARBA" id="ARBA00022692"/>
    </source>
</evidence>
<dbReference type="GO" id="GO:0005886">
    <property type="term" value="C:plasma membrane"/>
    <property type="evidence" value="ECO:0007669"/>
    <property type="project" value="TreeGrafter"/>
</dbReference>
<keyword evidence="3 6" id="KW-0812">Transmembrane</keyword>
<feature type="transmembrane region" description="Helical" evidence="6">
    <location>
        <begin position="96"/>
        <end position="117"/>
    </location>
</feature>
<comment type="subcellular location">
    <subcellularLocation>
        <location evidence="1">Membrane</location>
        <topology evidence="1">Multi-pass membrane protein</topology>
    </subcellularLocation>
</comment>
<dbReference type="Pfam" id="PF03649">
    <property type="entry name" value="UPF0014"/>
    <property type="match status" value="1"/>
</dbReference>
<name>A0A223E7N7_9BACI</name>
<dbReference type="PANTHER" id="PTHR30028:SF0">
    <property type="entry name" value="PROTEIN ALUMINUM SENSITIVE 3"/>
    <property type="match status" value="1"/>
</dbReference>
<accession>A0A223E7N7</accession>
<evidence type="ECO:0000256" key="2">
    <source>
        <dbReference type="ARBA" id="ARBA00005268"/>
    </source>
</evidence>
<feature type="transmembrane region" description="Helical" evidence="6">
    <location>
        <begin position="196"/>
        <end position="214"/>
    </location>
</feature>
<dbReference type="RefSeq" id="WP_094245855.1">
    <property type="nucleotide sequence ID" value="NZ_CP017703.1"/>
</dbReference>
<proteinExistence type="inferred from homology"/>
<feature type="transmembrane region" description="Helical" evidence="6">
    <location>
        <begin position="6"/>
        <end position="26"/>
    </location>
</feature>
<evidence type="ECO:0000256" key="6">
    <source>
        <dbReference type="SAM" id="Phobius"/>
    </source>
</evidence>
<reference evidence="7 8" key="1">
    <citation type="submission" date="2016-10" db="EMBL/GenBank/DDBJ databases">
        <title>The whole genome sequencing and assembly of Aeribacillus pallidus KCTC3564 strain.</title>
        <authorList>
            <person name="Lee Y.-J."/>
            <person name="Park M.-K."/>
            <person name="Yi H."/>
            <person name="Bahn Y.-S."/>
            <person name="Kim J.F."/>
            <person name="Lee D.-W."/>
        </authorList>
    </citation>
    <scope>NUCLEOTIDE SEQUENCE [LARGE SCALE GENOMIC DNA]</scope>
    <source>
        <strain evidence="7 8">KCTC3564</strain>
    </source>
</reference>
<feature type="transmembrane region" description="Helical" evidence="6">
    <location>
        <begin position="129"/>
        <end position="149"/>
    </location>
</feature>
<keyword evidence="5 6" id="KW-0472">Membrane</keyword>
<evidence type="ECO:0000313" key="8">
    <source>
        <dbReference type="Proteomes" id="UP000214606"/>
    </source>
</evidence>
<evidence type="ECO:0000256" key="1">
    <source>
        <dbReference type="ARBA" id="ARBA00004141"/>
    </source>
</evidence>
<comment type="similarity">
    <text evidence="2">Belongs to the UPF0014 family.</text>
</comment>
<dbReference type="PANTHER" id="PTHR30028">
    <property type="entry name" value="UPF0014 INNER MEMBRANE PROTEIN YBBM-RELATED"/>
    <property type="match status" value="1"/>
</dbReference>
<feature type="transmembrane region" description="Helical" evidence="6">
    <location>
        <begin position="38"/>
        <end position="60"/>
    </location>
</feature>
<dbReference type="InterPro" id="IPR005226">
    <property type="entry name" value="UPF0014_fam"/>
</dbReference>
<keyword evidence="4 6" id="KW-1133">Transmembrane helix</keyword>
<evidence type="ECO:0000256" key="4">
    <source>
        <dbReference type="ARBA" id="ARBA00022989"/>
    </source>
</evidence>
<evidence type="ECO:0000256" key="5">
    <source>
        <dbReference type="ARBA" id="ARBA00023136"/>
    </source>
</evidence>
<dbReference type="EMBL" id="CP017703">
    <property type="protein sequence ID" value="ASS91274.1"/>
    <property type="molecule type" value="Genomic_DNA"/>
</dbReference>
<protein>
    <submittedName>
        <fullName evidence="7">Iron export ABC transporter permease subunit FetB</fullName>
    </submittedName>
</protein>
<feature type="transmembrane region" description="Helical" evidence="6">
    <location>
        <begin position="226"/>
        <end position="248"/>
    </location>
</feature>
<evidence type="ECO:0000313" key="7">
    <source>
        <dbReference type="EMBL" id="ASS91274.1"/>
    </source>
</evidence>
<feature type="transmembrane region" description="Helical" evidence="6">
    <location>
        <begin position="66"/>
        <end position="84"/>
    </location>
</feature>
<dbReference type="Proteomes" id="UP000214606">
    <property type="component" value="Chromosome"/>
</dbReference>
<sequence>MKQEVINIEFWRLSVAYLFVLILILLVKKREIKREKLIVLSTARMTIQLVLVGYILMYIFKNSSPWIVLLVLCFMESFAVYNIFKQLHKPLSKKLKLVIVLSMVIGSLVSLLYFNLIVIHFKPWYEPQYFIPIAGMFIGNSMIGITLGMKEMIENFATQKNLIEGALMLGAKPDAATKPIVNSAFDSAILPTINNMVGMGIVFLPGMMTGQILAGTSPLVAIEYQIVILIGIAGSVGISSFLSLQFGYKTFFNDRSQFIPQNGKERQ</sequence>